<dbReference type="FunFam" id="2.60.120.200:FF:000159">
    <property type="entry name" value="Glycosidase"/>
    <property type="match status" value="2"/>
</dbReference>
<evidence type="ECO:0000256" key="5">
    <source>
        <dbReference type="ARBA" id="ARBA00093308"/>
    </source>
</evidence>
<dbReference type="GO" id="GO:0005975">
    <property type="term" value="P:carbohydrate metabolic process"/>
    <property type="evidence" value="ECO:0007669"/>
    <property type="project" value="InterPro"/>
</dbReference>
<dbReference type="InterPro" id="IPR050546">
    <property type="entry name" value="Glycosyl_Hydrlase_16"/>
</dbReference>
<evidence type="ECO:0000313" key="9">
    <source>
        <dbReference type="EMBL" id="RCI16747.1"/>
    </source>
</evidence>
<dbReference type="STRING" id="1330021.A0A367LQT2"/>
<dbReference type="InterPro" id="IPR018371">
    <property type="entry name" value="Chitin-binding_1_CS"/>
</dbReference>
<feature type="compositionally biased region" description="Gly residues" evidence="6">
    <location>
        <begin position="381"/>
        <end position="409"/>
    </location>
</feature>
<keyword evidence="1 7" id="KW-0732">Signal</keyword>
<feature type="compositionally biased region" description="Low complexity" evidence="6">
    <location>
        <begin position="410"/>
        <end position="446"/>
    </location>
</feature>
<dbReference type="CDD" id="cd02183">
    <property type="entry name" value="GH16_fungal_CRH1_transglycosylase"/>
    <property type="match status" value="2"/>
</dbReference>
<comment type="caution">
    <text evidence="9">The sequence shown here is derived from an EMBL/GenBank/DDBJ whole genome shotgun (WGS) entry which is preliminary data.</text>
</comment>
<dbReference type="InterPro" id="IPR013320">
    <property type="entry name" value="ConA-like_dom_sf"/>
</dbReference>
<dbReference type="PANTHER" id="PTHR10963:SF22">
    <property type="entry name" value="GLYCOSIDASE CRH2-RELATED"/>
    <property type="match status" value="1"/>
</dbReference>
<evidence type="ECO:0000256" key="2">
    <source>
        <dbReference type="ARBA" id="ARBA00022801"/>
    </source>
</evidence>
<feature type="chain" id="PRO_5016769412" description="GH16 domain-containing protein" evidence="7">
    <location>
        <begin position="21"/>
        <end position="918"/>
    </location>
</feature>
<feature type="domain" description="GH16" evidence="8">
    <location>
        <begin position="59"/>
        <end position="273"/>
    </location>
</feature>
<evidence type="ECO:0000256" key="1">
    <source>
        <dbReference type="ARBA" id="ARBA00022729"/>
    </source>
</evidence>
<dbReference type="PANTHER" id="PTHR10963">
    <property type="entry name" value="GLYCOSYL HYDROLASE-RELATED"/>
    <property type="match status" value="1"/>
</dbReference>
<dbReference type="PROSITE" id="PS51762">
    <property type="entry name" value="GH16_2"/>
    <property type="match status" value="2"/>
</dbReference>
<feature type="region of interest" description="Disordered" evidence="6">
    <location>
        <begin position="770"/>
        <end position="902"/>
    </location>
</feature>
<feature type="compositionally biased region" description="Gly residues" evidence="6">
    <location>
        <begin position="835"/>
        <end position="863"/>
    </location>
</feature>
<gene>
    <name evidence="9" type="ORF">L249_2490</name>
</gene>
<feature type="compositionally biased region" description="Low complexity" evidence="6">
    <location>
        <begin position="864"/>
        <end position="902"/>
    </location>
</feature>
<dbReference type="GO" id="GO:0016757">
    <property type="term" value="F:glycosyltransferase activity"/>
    <property type="evidence" value="ECO:0007669"/>
    <property type="project" value="TreeGrafter"/>
</dbReference>
<reference evidence="9 10" key="1">
    <citation type="journal article" date="2015" name="BMC Genomics">
        <title>Insights from the genome of Ophiocordyceps polyrhachis-furcata to pathogenicity and host specificity in insect fungi.</title>
        <authorList>
            <person name="Wichadakul D."/>
            <person name="Kobmoo N."/>
            <person name="Ingsriswang S."/>
            <person name="Tangphatsornruang S."/>
            <person name="Chantasingh D."/>
            <person name="Luangsa-ard J.J."/>
            <person name="Eurwilaichitr L."/>
        </authorList>
    </citation>
    <scope>NUCLEOTIDE SEQUENCE [LARGE SCALE GENOMIC DNA]</scope>
    <source>
        <strain evidence="9 10">BCC 54312</strain>
    </source>
</reference>
<sequence length="918" mass="96738">MRWATKALLSALAGASAVLATKCSLGSNCPKDAPCCSQYGECGTGAFCLGGCDPRMSFSLDSCAPEPICKGSTTKFDNLDGVADIGKYLGDASSAQWVSQGEPAAHDGSVLLTMPKDSVGTVLASTSYLWYGNVKAKMKTGRGAGVVTAFILLSDVKDEIDYEFVGADLETAQTNYYFQGIPDYHNSGNISLSDTFHNFHEYEIRWTPDRIDWLVNGQVGRSKLRKDTWNETTQQWQFPQTPARVQLSIWPGGLASNAKGTIEWAGGEIDWNDEDIQKAGYFYATVQEVTIECYDAKNGPGSHNGKSYWYRDAKGTNDTVVDGDKNTVLGSLDATGLDMDKGKKKKKEDNEPQKPPKKGGKNTIPGGVNGAQGQDHSGDAKSGGGSSGSGNKGGDDAGTGDDGQSGSGSGCDSKSFSQNCGANANDDNNNNNKNNNNGNGKSGGSKASASALAMMRWATKALLSALAGASAVLATKCSLGSNCPKDAPCCSQYGECGTGAFCLGGCDPRMSFSLDSCAPEPICKGSTTKFDNLDGVADIGKYLGDASSAQWVSQGEPAAHDGSVLLTMPKDSVGTVLASTSYLWYGNVKAKMKTGRGAGVVTAFILLSDVKDEIDYEFVGADLETAQTNYYFQGIPDYHNSGNISLSDTFHNFHEYEIRWTPDRIDWLVNGQVGRSKLRKDTWNETTQQWQFPQTPARVQLSIWPGGLASNAKGTIEWAGGEIDWNDEDIQKAGYFYATVQEVTIECYDAKNGPGSHNGKSYWYRDAKGTNDTVVDGDKNTVLGSLDATGLDMDKGKKKKKEDNEPQKPPKKGGKNTIPGGVNGAQGQDHSGDAKSGGGSSGSGNKGGDDAGTGDDGQSGSGSGCDSKSFSQNCGANANDDNNNNNKNNNNGNGKSGGSKASASALAMVIAAVALFCL</sequence>
<dbReference type="OrthoDB" id="4781at2759"/>
<keyword evidence="2" id="KW-0378">Hydrolase</keyword>
<evidence type="ECO:0000256" key="3">
    <source>
        <dbReference type="ARBA" id="ARBA00023295"/>
    </source>
</evidence>
<evidence type="ECO:0000256" key="7">
    <source>
        <dbReference type="SAM" id="SignalP"/>
    </source>
</evidence>
<dbReference type="EMBL" id="LKCN02000001">
    <property type="protein sequence ID" value="RCI16747.1"/>
    <property type="molecule type" value="Genomic_DNA"/>
</dbReference>
<dbReference type="InterPro" id="IPR000757">
    <property type="entry name" value="Beta-glucanase-like"/>
</dbReference>
<evidence type="ECO:0000256" key="6">
    <source>
        <dbReference type="SAM" id="MobiDB-lite"/>
    </source>
</evidence>
<feature type="domain" description="GH16" evidence="8">
    <location>
        <begin position="513"/>
        <end position="727"/>
    </location>
</feature>
<proteinExistence type="inferred from homology"/>
<dbReference type="PROSITE" id="PS00026">
    <property type="entry name" value="CHIT_BIND_I_1"/>
    <property type="match status" value="1"/>
</dbReference>
<dbReference type="Proteomes" id="UP000253664">
    <property type="component" value="Unassembled WGS sequence"/>
</dbReference>
<dbReference type="SUPFAM" id="SSF49899">
    <property type="entry name" value="Concanavalin A-like lectins/glucanases"/>
    <property type="match status" value="2"/>
</dbReference>
<dbReference type="AlphaFoldDB" id="A0A367LQT2"/>
<evidence type="ECO:0000313" key="10">
    <source>
        <dbReference type="Proteomes" id="UP000253664"/>
    </source>
</evidence>
<comment type="similarity">
    <text evidence="4">Belongs to the glycosyl hydrolase 16 family. CRH1 subfamily.</text>
</comment>
<dbReference type="Gene3D" id="2.60.120.200">
    <property type="match status" value="2"/>
</dbReference>
<dbReference type="GO" id="GO:0004553">
    <property type="term" value="F:hydrolase activity, hydrolyzing O-glycosyl compounds"/>
    <property type="evidence" value="ECO:0007669"/>
    <property type="project" value="InterPro"/>
</dbReference>
<evidence type="ECO:0000259" key="8">
    <source>
        <dbReference type="PROSITE" id="PS51762"/>
    </source>
</evidence>
<keyword evidence="3" id="KW-0326">Glycosidase</keyword>
<accession>A0A367LQT2</accession>
<keyword evidence="10" id="KW-1185">Reference proteome</keyword>
<dbReference type="GO" id="GO:0008061">
    <property type="term" value="F:chitin binding"/>
    <property type="evidence" value="ECO:0007669"/>
    <property type="project" value="InterPro"/>
</dbReference>
<dbReference type="GO" id="GO:0009277">
    <property type="term" value="C:fungal-type cell wall"/>
    <property type="evidence" value="ECO:0007669"/>
    <property type="project" value="UniProtKB-ARBA"/>
</dbReference>
<protein>
    <recommendedName>
        <fullName evidence="8">GH16 domain-containing protein</fullName>
    </recommendedName>
</protein>
<feature type="region of interest" description="Disordered" evidence="6">
    <location>
        <begin position="316"/>
        <end position="446"/>
    </location>
</feature>
<organism evidence="9 10">
    <name type="scientific">Ophiocordyceps polyrhachis-furcata BCC 54312</name>
    <dbReference type="NCBI Taxonomy" id="1330021"/>
    <lineage>
        <taxon>Eukaryota</taxon>
        <taxon>Fungi</taxon>
        <taxon>Dikarya</taxon>
        <taxon>Ascomycota</taxon>
        <taxon>Pezizomycotina</taxon>
        <taxon>Sordariomycetes</taxon>
        <taxon>Hypocreomycetidae</taxon>
        <taxon>Hypocreales</taxon>
        <taxon>Ophiocordycipitaceae</taxon>
        <taxon>Ophiocordyceps</taxon>
    </lineage>
</organism>
<dbReference type="GO" id="GO:0031505">
    <property type="term" value="P:fungal-type cell wall organization"/>
    <property type="evidence" value="ECO:0007669"/>
    <property type="project" value="TreeGrafter"/>
</dbReference>
<comment type="function">
    <text evidence="5">Dual chitinase/transglycosylase that plays a role in cell wall architecture. Chitinase and transglycosylase activities are coupled. Required for the polysaccharide cross-linking at the septa and the cell wall. More specifically, transfers chitin to 1,6-beta-glucan in the cell wall.</text>
</comment>
<evidence type="ECO:0000256" key="4">
    <source>
        <dbReference type="ARBA" id="ARBA00038074"/>
    </source>
</evidence>
<name>A0A367LQT2_9HYPO</name>
<dbReference type="Pfam" id="PF00722">
    <property type="entry name" value="Glyco_hydro_16"/>
    <property type="match status" value="2"/>
</dbReference>
<feature type="signal peptide" evidence="7">
    <location>
        <begin position="1"/>
        <end position="20"/>
    </location>
</feature>